<dbReference type="GO" id="GO:0043240">
    <property type="term" value="C:Fanconi anaemia nuclear complex"/>
    <property type="evidence" value="ECO:0007669"/>
    <property type="project" value="InterPro"/>
</dbReference>
<evidence type="ECO:0000313" key="2">
    <source>
        <dbReference type="Proteomes" id="UP000283509"/>
    </source>
</evidence>
<dbReference type="OrthoDB" id="6346184at2759"/>
<reference evidence="1 2" key="2">
    <citation type="submission" date="2019-01" db="EMBL/GenBank/DDBJ databases">
        <title>The decoding of complex shrimp genome reveals the adaptation for benthos swimmer, frequently molting mechanism and breeding impact on genome.</title>
        <authorList>
            <person name="Sun Y."/>
            <person name="Gao Y."/>
            <person name="Yu Y."/>
        </authorList>
    </citation>
    <scope>NUCLEOTIDE SEQUENCE [LARGE SCALE GENOMIC DNA]</scope>
    <source>
        <tissue evidence="1">Muscle</tissue>
    </source>
</reference>
<dbReference type="PANTHER" id="PTHR28450">
    <property type="entry name" value="FANCONI ANEMIA GROUP B PROTEIN"/>
    <property type="match status" value="1"/>
</dbReference>
<comment type="caution">
    <text evidence="1">The sequence shown here is derived from an EMBL/GenBank/DDBJ whole genome shotgun (WGS) entry which is preliminary data.</text>
</comment>
<dbReference type="AlphaFoldDB" id="A0A3R7ST15"/>
<dbReference type="EMBL" id="QCYY01001995">
    <property type="protein sequence ID" value="ROT73746.1"/>
    <property type="molecule type" value="Genomic_DNA"/>
</dbReference>
<keyword evidence="2" id="KW-1185">Reference proteome</keyword>
<accession>A0A3R7ST15</accession>
<dbReference type="PANTHER" id="PTHR28450:SF1">
    <property type="entry name" value="FANCONI ANEMIA GROUP B PROTEIN"/>
    <property type="match status" value="1"/>
</dbReference>
<proteinExistence type="predicted"/>
<sequence>MDKDLSHEIPPEFASITSASATYYKVGSSLDQLHDEEVVKKHILIVTSRGHLIELQAGNIVRFSELSWKDGAKIVVHHQFQPLQLYVIVLRRCQKAVLISYSDLKIIHEWDDVEDISSSDPDNSGVPTFSLKLISGEWCAVENDKLLSLCGDKENEETERGKDEAAVALANRLKGGIRHVERLSSERRIKETYISQKIRVLQSKLEGAPVSELKSVMKTLTVGSCSFDTSLSERIPPPRSWKSPMEIISVRHKIVHDKWVIGINVTNKADRSLMCNPELSLHVVKGTQHLSYTTSIWKTVQRRQSNQSESNNDSIGLRVEIEKLHPPILRPKKRACILGICNIPSFSEGSSVTCSGIISYSCKPLAMEPTQQVAQPEESSQEYQISFEPVTIHAHELQTHVVTIDPENVRGGVPYSIVALVGGSRCNNITITSFVSPLCNLITKLSNNYTIVKIGGVTGMYCFYPAECHPLRLAVFSYLPLDAHKVDIRLYTKDDNQALLVVHSMLAVLPLDVNIQPPEVNMKDNNSQTEKIRHQLLAKMKEVTSSLQLMPIFKLH</sequence>
<dbReference type="GO" id="GO:0036297">
    <property type="term" value="P:interstrand cross-link repair"/>
    <property type="evidence" value="ECO:0007669"/>
    <property type="project" value="InterPro"/>
</dbReference>
<dbReference type="Proteomes" id="UP000283509">
    <property type="component" value="Unassembled WGS sequence"/>
</dbReference>
<dbReference type="GO" id="GO:1905168">
    <property type="term" value="P:positive regulation of double-strand break repair via homologous recombination"/>
    <property type="evidence" value="ECO:0007669"/>
    <property type="project" value="TreeGrafter"/>
</dbReference>
<dbReference type="GO" id="GO:1990414">
    <property type="term" value="P:replication-born double-strand break repair via sister chromatid exchange"/>
    <property type="evidence" value="ECO:0007669"/>
    <property type="project" value="TreeGrafter"/>
</dbReference>
<dbReference type="InterPro" id="IPR033333">
    <property type="entry name" value="FANCB"/>
</dbReference>
<reference evidence="1 2" key="1">
    <citation type="submission" date="2018-04" db="EMBL/GenBank/DDBJ databases">
        <authorList>
            <person name="Zhang X."/>
            <person name="Yuan J."/>
            <person name="Li F."/>
            <person name="Xiang J."/>
        </authorList>
    </citation>
    <scope>NUCLEOTIDE SEQUENCE [LARGE SCALE GENOMIC DNA]</scope>
    <source>
        <tissue evidence="1">Muscle</tissue>
    </source>
</reference>
<gene>
    <name evidence="1" type="ORF">C7M84_007794</name>
</gene>
<name>A0A3R7ST15_PENVA</name>
<dbReference type="GO" id="GO:2000042">
    <property type="term" value="P:negative regulation of double-strand break repair via homologous recombination"/>
    <property type="evidence" value="ECO:0007669"/>
    <property type="project" value="TreeGrafter"/>
</dbReference>
<protein>
    <submittedName>
        <fullName evidence="1">Uncharacterized protein</fullName>
    </submittedName>
</protein>
<organism evidence="1 2">
    <name type="scientific">Penaeus vannamei</name>
    <name type="common">Whiteleg shrimp</name>
    <name type="synonym">Litopenaeus vannamei</name>
    <dbReference type="NCBI Taxonomy" id="6689"/>
    <lineage>
        <taxon>Eukaryota</taxon>
        <taxon>Metazoa</taxon>
        <taxon>Ecdysozoa</taxon>
        <taxon>Arthropoda</taxon>
        <taxon>Crustacea</taxon>
        <taxon>Multicrustacea</taxon>
        <taxon>Malacostraca</taxon>
        <taxon>Eumalacostraca</taxon>
        <taxon>Eucarida</taxon>
        <taxon>Decapoda</taxon>
        <taxon>Dendrobranchiata</taxon>
        <taxon>Penaeoidea</taxon>
        <taxon>Penaeidae</taxon>
        <taxon>Penaeus</taxon>
    </lineage>
</organism>
<evidence type="ECO:0000313" key="1">
    <source>
        <dbReference type="EMBL" id="ROT73746.1"/>
    </source>
</evidence>